<feature type="compositionally biased region" description="Low complexity" evidence="1">
    <location>
        <begin position="332"/>
        <end position="342"/>
    </location>
</feature>
<dbReference type="EMBL" id="VFPE01000002">
    <property type="protein sequence ID" value="TQM28237.1"/>
    <property type="molecule type" value="Genomic_DNA"/>
</dbReference>
<keyword evidence="3" id="KW-1185">Reference proteome</keyword>
<feature type="compositionally biased region" description="Low complexity" evidence="1">
    <location>
        <begin position="300"/>
        <end position="323"/>
    </location>
</feature>
<dbReference type="Proteomes" id="UP000320235">
    <property type="component" value="Unassembled WGS sequence"/>
</dbReference>
<organism evidence="2 3">
    <name type="scientific">Microbacterium kyungheense</name>
    <dbReference type="NCBI Taxonomy" id="1263636"/>
    <lineage>
        <taxon>Bacteria</taxon>
        <taxon>Bacillati</taxon>
        <taxon>Actinomycetota</taxon>
        <taxon>Actinomycetes</taxon>
        <taxon>Micrococcales</taxon>
        <taxon>Microbacteriaceae</taxon>
        <taxon>Microbacterium</taxon>
    </lineage>
</organism>
<evidence type="ECO:0000313" key="2">
    <source>
        <dbReference type="EMBL" id="TQM28237.1"/>
    </source>
</evidence>
<gene>
    <name evidence="2" type="ORF">FB391_2296</name>
</gene>
<accession>A0A543F329</accession>
<proteinExistence type="predicted"/>
<name>A0A543F329_9MICO</name>
<protein>
    <submittedName>
        <fullName evidence="2">Uncharacterized protein</fullName>
    </submittedName>
</protein>
<comment type="caution">
    <text evidence="2">The sequence shown here is derived from an EMBL/GenBank/DDBJ whole genome shotgun (WGS) entry which is preliminary data.</text>
</comment>
<sequence length="440" mass="45556">MTTDDSLLGAPYRPVRTVRAKEDAPWQGVLAREEGGGMRLLVDAGELGPDWSGWDAAPDGHVLTALDVARRRDGHDVVLPVCVERLEDFLRRRAQRLALTPGEAVTLGVSLLRGCAQLVSAPDSAGEWWLDDGGRPVLATDVGSRRARDATADAMTALDLDPTLRRTWDTALRAITAERLSVTDLVSAEDALFALATPEPLGTTSLGPRAALDVAAAARTERAPDAADAPRSVWQTLLHGVDADLADTVSHATTAVWRRLSGRRATGGEVKGSRRMPWIVAGGVAAAVLVAGALWPAGGPATADGSAVPTAEPSPSASAASGSDDGDGTGGVEDPAAAGAGSPDDLAAVTADLLDARIACAGDEPCVSRVAVEPAALAEVTGAIDLAAPDRTVTLLDDFGDVAVLRLDAIDGSVVPQLVVILRTDEKWLLRDVHDVAQQP</sequence>
<evidence type="ECO:0000256" key="1">
    <source>
        <dbReference type="SAM" id="MobiDB-lite"/>
    </source>
</evidence>
<dbReference type="AlphaFoldDB" id="A0A543F329"/>
<reference evidence="2 3" key="1">
    <citation type="submission" date="2019-06" db="EMBL/GenBank/DDBJ databases">
        <title>Sequencing the genomes of 1000 actinobacteria strains.</title>
        <authorList>
            <person name="Klenk H.-P."/>
        </authorList>
    </citation>
    <scope>NUCLEOTIDE SEQUENCE [LARGE SCALE GENOMIC DNA]</scope>
    <source>
        <strain evidence="2 3">DSM 105492</strain>
    </source>
</reference>
<evidence type="ECO:0000313" key="3">
    <source>
        <dbReference type="Proteomes" id="UP000320235"/>
    </source>
</evidence>
<dbReference type="OrthoDB" id="5081882at2"/>
<dbReference type="RefSeq" id="WP_141894482.1">
    <property type="nucleotide sequence ID" value="NZ_BAABLH010000005.1"/>
</dbReference>
<feature type="region of interest" description="Disordered" evidence="1">
    <location>
        <begin position="300"/>
        <end position="342"/>
    </location>
</feature>